<keyword evidence="2" id="KW-1185">Reference proteome</keyword>
<evidence type="ECO:0000313" key="2">
    <source>
        <dbReference type="Proteomes" id="UP001365128"/>
    </source>
</evidence>
<evidence type="ECO:0000313" key="1">
    <source>
        <dbReference type="EMBL" id="KAK7546209.1"/>
    </source>
</evidence>
<accession>A0ABR1MD10</accession>
<organism evidence="1 2">
    <name type="scientific">Phyllosticta citricarpa</name>
    <dbReference type="NCBI Taxonomy" id="55181"/>
    <lineage>
        <taxon>Eukaryota</taxon>
        <taxon>Fungi</taxon>
        <taxon>Dikarya</taxon>
        <taxon>Ascomycota</taxon>
        <taxon>Pezizomycotina</taxon>
        <taxon>Dothideomycetes</taxon>
        <taxon>Dothideomycetes incertae sedis</taxon>
        <taxon>Botryosphaeriales</taxon>
        <taxon>Phyllostictaceae</taxon>
        <taxon>Phyllosticta</taxon>
    </lineage>
</organism>
<name>A0ABR1MD10_9PEZI</name>
<gene>
    <name evidence="1" type="ORF">IWX46DRAFT_599883</name>
</gene>
<protein>
    <submittedName>
        <fullName evidence="1">Uncharacterized protein</fullName>
    </submittedName>
</protein>
<comment type="caution">
    <text evidence="1">The sequence shown here is derived from an EMBL/GenBank/DDBJ whole genome shotgun (WGS) entry which is preliminary data.</text>
</comment>
<sequence length="241" mass="26106">FFSPSETRFSEFSIRLQPPVAGARTLSQAPTVSQAVGSRLHNQPHPPSSIQPVAVRSTTCCCSHSQPLSQAHCLFFLHHMATVDLVLSPTAHPRQDALHGIRICSGEFLPALNPSAQLLCSTTIYLGLPAFNPTPLDNCRPPRFPQPCLVQQTLDSSLPCFDPNSTLPNITCPSLLLQQPHTASYSRCPNRLTQTLGTAQRFPPPTLPPSPPPPPCPIYLVNIVQEIVAHSSSSILITGME</sequence>
<proteinExistence type="predicted"/>
<reference evidence="1 2" key="1">
    <citation type="submission" date="2024-04" db="EMBL/GenBank/DDBJ databases">
        <title>Phyllosticta paracitricarpa is synonymous to the EU quarantine fungus P. citricarpa based on phylogenomic analyses.</title>
        <authorList>
            <consortium name="Lawrence Berkeley National Laboratory"/>
            <person name="Van Ingen-Buijs V.A."/>
            <person name="Van Westerhoven A.C."/>
            <person name="Haridas S."/>
            <person name="Skiadas P."/>
            <person name="Martin F."/>
            <person name="Groenewald J.Z."/>
            <person name="Crous P.W."/>
            <person name="Seidl M.F."/>
        </authorList>
    </citation>
    <scope>NUCLEOTIDE SEQUENCE [LARGE SCALE GENOMIC DNA]</scope>
    <source>
        <strain evidence="1 2">CBS 122670</strain>
    </source>
</reference>
<feature type="non-terminal residue" evidence="1">
    <location>
        <position position="1"/>
    </location>
</feature>
<dbReference type="Proteomes" id="UP001365128">
    <property type="component" value="Unassembled WGS sequence"/>
</dbReference>
<dbReference type="EMBL" id="JBBPDW010000015">
    <property type="protein sequence ID" value="KAK7546209.1"/>
    <property type="molecule type" value="Genomic_DNA"/>
</dbReference>